<dbReference type="AlphaFoldDB" id="V7HUY6"/>
<dbReference type="HOGENOM" id="CLU_3232243_0_0_6"/>
<protein>
    <submittedName>
        <fullName evidence="1">Uncharacterized protein</fullName>
    </submittedName>
</protein>
<comment type="caution">
    <text evidence="1">The sequence shown here is derived from an EMBL/GenBank/DDBJ whole genome shotgun (WGS) entry which is preliminary data.</text>
</comment>
<dbReference type="EMBL" id="AAOA02000002">
    <property type="protein sequence ID" value="ESZ89384.1"/>
    <property type="molecule type" value="Genomic_DNA"/>
</dbReference>
<dbReference type="Proteomes" id="UP000019205">
    <property type="component" value="Chromosome"/>
</dbReference>
<organism evidence="1 2">
    <name type="scientific">Congregibacter litoralis KT71</name>
    <dbReference type="NCBI Taxonomy" id="314285"/>
    <lineage>
        <taxon>Bacteria</taxon>
        <taxon>Pseudomonadati</taxon>
        <taxon>Pseudomonadota</taxon>
        <taxon>Gammaproteobacteria</taxon>
        <taxon>Cellvibrionales</taxon>
        <taxon>Halieaceae</taxon>
        <taxon>Congregibacter</taxon>
    </lineage>
</organism>
<reference evidence="1 2" key="2">
    <citation type="journal article" date="2009" name="PLoS ONE">
        <title>The photosynthetic apparatus and its regulation in the aerobic gammaproteobacterium Congregibacter litoralis gen. nov., sp. nov.</title>
        <authorList>
            <person name="Spring S."/>
            <person name="Lunsdorf H."/>
            <person name="Fuchs B.M."/>
            <person name="Tindall B.J."/>
        </authorList>
    </citation>
    <scope>NUCLEOTIDE SEQUENCE [LARGE SCALE GENOMIC DNA]</scope>
    <source>
        <strain evidence="1">KT71</strain>
    </source>
</reference>
<evidence type="ECO:0000313" key="2">
    <source>
        <dbReference type="Proteomes" id="UP000019205"/>
    </source>
</evidence>
<evidence type="ECO:0000313" key="1">
    <source>
        <dbReference type="EMBL" id="ESZ89384.1"/>
    </source>
</evidence>
<keyword evidence="2" id="KW-1185">Reference proteome</keyword>
<dbReference type="STRING" id="314285.KT71_000298"/>
<name>V7HUY6_9GAMM</name>
<proteinExistence type="predicted"/>
<sequence length="43" mass="5057">MLVDAVRERRRPRMDAAELPWMALFASPERIDKYRPRVTVVSA</sequence>
<gene>
    <name evidence="1" type="ORF">KT71_000298</name>
</gene>
<accession>V7HUY6</accession>
<reference evidence="1 2" key="1">
    <citation type="journal article" date="2007" name="Proc. Natl. Acad. Sci. U.S.A.">
        <title>Characterization of a marine gammaproteobacterium capable of aerobic anoxygenic photosynthesis.</title>
        <authorList>
            <person name="Fuchs B.M."/>
            <person name="Spring S."/>
            <person name="Teeling H."/>
            <person name="Quast C."/>
            <person name="Wulf J."/>
            <person name="Schattenhofer M."/>
            <person name="Yan S."/>
            <person name="Ferriera S."/>
            <person name="Johnson J."/>
            <person name="Glockner F.O."/>
            <person name="Amann R."/>
        </authorList>
    </citation>
    <scope>NUCLEOTIDE SEQUENCE [LARGE SCALE GENOMIC DNA]</scope>
    <source>
        <strain evidence="1">KT71</strain>
    </source>
</reference>